<evidence type="ECO:0000256" key="1">
    <source>
        <dbReference type="ARBA" id="ARBA00004138"/>
    </source>
</evidence>
<reference evidence="7 8" key="1">
    <citation type="journal article" date="2007" name="Nature">
        <title>Evolution of genes and genomes on the Drosophila phylogeny.</title>
        <authorList>
            <consortium name="Drosophila 12 Genomes Consortium"/>
            <person name="Clark A.G."/>
            <person name="Eisen M.B."/>
            <person name="Smith D.R."/>
            <person name="Bergman C.M."/>
            <person name="Oliver B."/>
            <person name="Markow T.A."/>
            <person name="Kaufman T.C."/>
            <person name="Kellis M."/>
            <person name="Gelbart W."/>
            <person name="Iyer V.N."/>
            <person name="Pollard D.A."/>
            <person name="Sackton T.B."/>
            <person name="Larracuente A.M."/>
            <person name="Singh N.D."/>
            <person name="Abad J.P."/>
            <person name="Abt D.N."/>
            <person name="Adryan B."/>
            <person name="Aguade M."/>
            <person name="Akashi H."/>
            <person name="Anderson W.W."/>
            <person name="Aquadro C.F."/>
            <person name="Ardell D.H."/>
            <person name="Arguello R."/>
            <person name="Artieri C.G."/>
            <person name="Barbash D.A."/>
            <person name="Barker D."/>
            <person name="Barsanti P."/>
            <person name="Batterham P."/>
            <person name="Batzoglou S."/>
            <person name="Begun D."/>
            <person name="Bhutkar A."/>
            <person name="Blanco E."/>
            <person name="Bosak S.A."/>
            <person name="Bradley R.K."/>
            <person name="Brand A.D."/>
            <person name="Brent M.R."/>
            <person name="Brooks A.N."/>
            <person name="Brown R.H."/>
            <person name="Butlin R.K."/>
            <person name="Caggese C."/>
            <person name="Calvi B.R."/>
            <person name="Bernardo de Carvalho A."/>
            <person name="Caspi A."/>
            <person name="Castrezana S."/>
            <person name="Celniker S.E."/>
            <person name="Chang J.L."/>
            <person name="Chapple C."/>
            <person name="Chatterji S."/>
            <person name="Chinwalla A."/>
            <person name="Civetta A."/>
            <person name="Clifton S.W."/>
            <person name="Comeron J.M."/>
            <person name="Costello J.C."/>
            <person name="Coyne J.A."/>
            <person name="Daub J."/>
            <person name="David R.G."/>
            <person name="Delcher A.L."/>
            <person name="Delehaunty K."/>
            <person name="Do C.B."/>
            <person name="Ebling H."/>
            <person name="Edwards K."/>
            <person name="Eickbush T."/>
            <person name="Evans J.D."/>
            <person name="Filipski A."/>
            <person name="Findeiss S."/>
            <person name="Freyhult E."/>
            <person name="Fulton L."/>
            <person name="Fulton R."/>
            <person name="Garcia A.C."/>
            <person name="Gardiner A."/>
            <person name="Garfield D.A."/>
            <person name="Garvin B.E."/>
            <person name="Gibson G."/>
            <person name="Gilbert D."/>
            <person name="Gnerre S."/>
            <person name="Godfrey J."/>
            <person name="Good R."/>
            <person name="Gotea V."/>
            <person name="Gravely B."/>
            <person name="Greenberg A.J."/>
            <person name="Griffiths-Jones S."/>
            <person name="Gross S."/>
            <person name="Guigo R."/>
            <person name="Gustafson E.A."/>
            <person name="Haerty W."/>
            <person name="Hahn M.W."/>
            <person name="Halligan D.L."/>
            <person name="Halpern A.L."/>
            <person name="Halter G.M."/>
            <person name="Han M.V."/>
            <person name="Heger A."/>
            <person name="Hillier L."/>
            <person name="Hinrichs A.S."/>
            <person name="Holmes I."/>
            <person name="Hoskins R.A."/>
            <person name="Hubisz M.J."/>
            <person name="Hultmark D."/>
            <person name="Huntley M.A."/>
            <person name="Jaffe D.B."/>
            <person name="Jagadeeshan S."/>
            <person name="Jeck W.R."/>
            <person name="Johnson J."/>
            <person name="Jones C.D."/>
            <person name="Jordan W.C."/>
            <person name="Karpen G.H."/>
            <person name="Kataoka E."/>
            <person name="Keightley P.D."/>
            <person name="Kheradpour P."/>
            <person name="Kirkness E.F."/>
            <person name="Koerich L.B."/>
            <person name="Kristiansen K."/>
            <person name="Kudrna D."/>
            <person name="Kulathinal R.J."/>
            <person name="Kumar S."/>
            <person name="Kwok R."/>
            <person name="Lander E."/>
            <person name="Langley C.H."/>
            <person name="Lapoint R."/>
            <person name="Lazzaro B.P."/>
            <person name="Lee S.J."/>
            <person name="Levesque L."/>
            <person name="Li R."/>
            <person name="Lin C.F."/>
            <person name="Lin M.F."/>
            <person name="Lindblad-Toh K."/>
            <person name="Llopart A."/>
            <person name="Long M."/>
            <person name="Low L."/>
            <person name="Lozovsky E."/>
            <person name="Lu J."/>
            <person name="Luo M."/>
            <person name="Machado C.A."/>
            <person name="Makalowski W."/>
            <person name="Marzo M."/>
            <person name="Matsuda M."/>
            <person name="Matzkin L."/>
            <person name="McAllister B."/>
            <person name="McBride C.S."/>
            <person name="McKernan B."/>
            <person name="McKernan K."/>
            <person name="Mendez-Lago M."/>
            <person name="Minx P."/>
            <person name="Mollenhauer M.U."/>
            <person name="Montooth K."/>
            <person name="Mount S.M."/>
            <person name="Mu X."/>
            <person name="Myers E."/>
            <person name="Negre B."/>
            <person name="Newfeld S."/>
            <person name="Nielsen R."/>
            <person name="Noor M.A."/>
            <person name="O'Grady P."/>
            <person name="Pachter L."/>
            <person name="Papaceit M."/>
            <person name="Parisi M.J."/>
            <person name="Parisi M."/>
            <person name="Parts L."/>
            <person name="Pedersen J.S."/>
            <person name="Pesole G."/>
            <person name="Phillippy A.M."/>
            <person name="Ponting C.P."/>
            <person name="Pop M."/>
            <person name="Porcelli D."/>
            <person name="Powell J.R."/>
            <person name="Prohaska S."/>
            <person name="Pruitt K."/>
            <person name="Puig M."/>
            <person name="Quesneville H."/>
            <person name="Ram K.R."/>
            <person name="Rand D."/>
            <person name="Rasmussen M.D."/>
            <person name="Reed L.K."/>
            <person name="Reenan R."/>
            <person name="Reily A."/>
            <person name="Remington K.A."/>
            <person name="Rieger T.T."/>
            <person name="Ritchie M.G."/>
            <person name="Robin C."/>
            <person name="Rogers Y.H."/>
            <person name="Rohde C."/>
            <person name="Rozas J."/>
            <person name="Rubenfield M.J."/>
            <person name="Ruiz A."/>
            <person name="Russo S."/>
            <person name="Salzberg S.L."/>
            <person name="Sanchez-Gracia A."/>
            <person name="Saranga D.J."/>
            <person name="Sato H."/>
            <person name="Schaeffer S.W."/>
            <person name="Schatz M.C."/>
            <person name="Schlenke T."/>
            <person name="Schwartz R."/>
            <person name="Segarra C."/>
            <person name="Singh R.S."/>
            <person name="Sirot L."/>
            <person name="Sirota M."/>
            <person name="Sisneros N.B."/>
            <person name="Smith C.D."/>
            <person name="Smith T.F."/>
            <person name="Spieth J."/>
            <person name="Stage D.E."/>
            <person name="Stark A."/>
            <person name="Stephan W."/>
            <person name="Strausberg R.L."/>
            <person name="Strempel S."/>
            <person name="Sturgill D."/>
            <person name="Sutton G."/>
            <person name="Sutton G.G."/>
            <person name="Tao W."/>
            <person name="Teichmann S."/>
            <person name="Tobari Y.N."/>
            <person name="Tomimura Y."/>
            <person name="Tsolas J.M."/>
            <person name="Valente V.L."/>
            <person name="Venter E."/>
            <person name="Venter J.C."/>
            <person name="Vicario S."/>
            <person name="Vieira F.G."/>
            <person name="Vilella A.J."/>
            <person name="Villasante A."/>
            <person name="Walenz B."/>
            <person name="Wang J."/>
            <person name="Wasserman M."/>
            <person name="Watts T."/>
            <person name="Wilson D."/>
            <person name="Wilson R.K."/>
            <person name="Wing R.A."/>
            <person name="Wolfner M.F."/>
            <person name="Wong A."/>
            <person name="Wong G.K."/>
            <person name="Wu C.I."/>
            <person name="Wu G."/>
            <person name="Yamamoto D."/>
            <person name="Yang H.P."/>
            <person name="Yang S.P."/>
            <person name="Yorke J.A."/>
            <person name="Yoshida K."/>
            <person name="Zdobnov E."/>
            <person name="Zhang P."/>
            <person name="Zhang Y."/>
            <person name="Zimin A.V."/>
            <person name="Baldwin J."/>
            <person name="Abdouelleil A."/>
            <person name="Abdulkadir J."/>
            <person name="Abebe A."/>
            <person name="Abera B."/>
            <person name="Abreu J."/>
            <person name="Acer S.C."/>
            <person name="Aftuck L."/>
            <person name="Alexander A."/>
            <person name="An P."/>
            <person name="Anderson E."/>
            <person name="Anderson S."/>
            <person name="Arachi H."/>
            <person name="Azer M."/>
            <person name="Bachantsang P."/>
            <person name="Barry A."/>
            <person name="Bayul T."/>
            <person name="Berlin A."/>
            <person name="Bessette D."/>
            <person name="Bloom T."/>
            <person name="Blye J."/>
            <person name="Boguslavskiy L."/>
            <person name="Bonnet C."/>
            <person name="Boukhgalter B."/>
            <person name="Bourzgui I."/>
            <person name="Brown A."/>
            <person name="Cahill P."/>
            <person name="Channer S."/>
            <person name="Cheshatsang Y."/>
            <person name="Chuda L."/>
            <person name="Citroen M."/>
            <person name="Collymore A."/>
            <person name="Cooke P."/>
            <person name="Costello M."/>
            <person name="D'Aco K."/>
            <person name="Daza R."/>
            <person name="De Haan G."/>
            <person name="DeGray S."/>
            <person name="DeMaso C."/>
            <person name="Dhargay N."/>
            <person name="Dooley K."/>
            <person name="Dooley E."/>
            <person name="Doricent M."/>
            <person name="Dorje P."/>
            <person name="Dorjee K."/>
            <person name="Dupes A."/>
            <person name="Elong R."/>
            <person name="Falk J."/>
            <person name="Farina A."/>
            <person name="Faro S."/>
            <person name="Ferguson D."/>
            <person name="Fisher S."/>
            <person name="Foley C.D."/>
            <person name="Franke A."/>
            <person name="Friedrich D."/>
            <person name="Gadbois L."/>
            <person name="Gearin G."/>
            <person name="Gearin C.R."/>
            <person name="Giannoukos G."/>
            <person name="Goode T."/>
            <person name="Graham J."/>
            <person name="Grandbois E."/>
            <person name="Grewal S."/>
            <person name="Gyaltsen K."/>
            <person name="Hafez N."/>
            <person name="Hagos B."/>
            <person name="Hall J."/>
            <person name="Henson C."/>
            <person name="Hollinger A."/>
            <person name="Honan T."/>
            <person name="Huard M.D."/>
            <person name="Hughes L."/>
            <person name="Hurhula B."/>
            <person name="Husby M.E."/>
            <person name="Kamat A."/>
            <person name="Kanga B."/>
            <person name="Kashin S."/>
            <person name="Khazanovich D."/>
            <person name="Kisner P."/>
            <person name="Lance K."/>
            <person name="Lara M."/>
            <person name="Lee W."/>
            <person name="Lennon N."/>
            <person name="Letendre F."/>
            <person name="LeVine R."/>
            <person name="Lipovsky A."/>
            <person name="Liu X."/>
            <person name="Liu J."/>
            <person name="Liu S."/>
            <person name="Lokyitsang T."/>
            <person name="Lokyitsang Y."/>
            <person name="Lubonja R."/>
            <person name="Lui A."/>
            <person name="MacDonald P."/>
            <person name="Magnisalis V."/>
            <person name="Maru K."/>
            <person name="Matthews C."/>
            <person name="McCusker W."/>
            <person name="McDonough S."/>
            <person name="Mehta T."/>
            <person name="Meldrim J."/>
            <person name="Meneus L."/>
            <person name="Mihai O."/>
            <person name="Mihalev A."/>
            <person name="Mihova T."/>
            <person name="Mittelman R."/>
            <person name="Mlenga V."/>
            <person name="Montmayeur A."/>
            <person name="Mulrain L."/>
            <person name="Navidi A."/>
            <person name="Naylor J."/>
            <person name="Negash T."/>
            <person name="Nguyen T."/>
            <person name="Nguyen N."/>
            <person name="Nicol R."/>
            <person name="Norbu C."/>
            <person name="Norbu N."/>
            <person name="Novod N."/>
            <person name="O'Neill B."/>
            <person name="Osman S."/>
            <person name="Markiewicz E."/>
            <person name="Oyono O.L."/>
            <person name="Patti C."/>
            <person name="Phunkhang P."/>
            <person name="Pierre F."/>
            <person name="Priest M."/>
            <person name="Raghuraman S."/>
            <person name="Rege F."/>
            <person name="Reyes R."/>
            <person name="Rise C."/>
            <person name="Rogov P."/>
            <person name="Ross K."/>
            <person name="Ryan E."/>
            <person name="Settipalli S."/>
            <person name="Shea T."/>
            <person name="Sherpa N."/>
            <person name="Shi L."/>
            <person name="Shih D."/>
            <person name="Sparrow T."/>
            <person name="Spaulding J."/>
            <person name="Stalker J."/>
            <person name="Stange-Thomann N."/>
            <person name="Stavropoulos S."/>
            <person name="Stone C."/>
            <person name="Strader C."/>
            <person name="Tesfaye S."/>
            <person name="Thomson T."/>
            <person name="Thoulutsang Y."/>
            <person name="Thoulutsang D."/>
            <person name="Topham K."/>
            <person name="Topping I."/>
            <person name="Tsamla T."/>
            <person name="Vassiliev H."/>
            <person name="Vo A."/>
            <person name="Wangchuk T."/>
            <person name="Wangdi T."/>
            <person name="Weiand M."/>
            <person name="Wilkinson J."/>
            <person name="Wilson A."/>
            <person name="Yadav S."/>
            <person name="Young G."/>
            <person name="Yu Q."/>
            <person name="Zembek L."/>
            <person name="Zhong D."/>
            <person name="Zimmer A."/>
            <person name="Zwirko Z."/>
            <person name="Jaffe D.B."/>
            <person name="Alvarez P."/>
            <person name="Brockman W."/>
            <person name="Butler J."/>
            <person name="Chin C."/>
            <person name="Gnerre S."/>
            <person name="Grabherr M."/>
            <person name="Kleber M."/>
            <person name="Mauceli E."/>
            <person name="MacCallum I."/>
        </authorList>
    </citation>
    <scope>NUCLEOTIDE SEQUENCE [LARGE SCALE GENOMIC DNA]</scope>
    <source>
        <strain evidence="8">Tucson 15081-1352.22</strain>
    </source>
</reference>
<dbReference type="InParanoid" id="B4KB85"/>
<dbReference type="GO" id="GO:0035720">
    <property type="term" value="P:intraciliary anterograde transport"/>
    <property type="evidence" value="ECO:0007669"/>
    <property type="project" value="TreeGrafter"/>
</dbReference>
<dbReference type="Gene3D" id="1.25.40.10">
    <property type="entry name" value="Tetratricopeptide repeat domain"/>
    <property type="match status" value="2"/>
</dbReference>
<evidence type="ECO:0000256" key="2">
    <source>
        <dbReference type="ARBA" id="ARBA00007834"/>
    </source>
</evidence>
<dbReference type="SMR" id="B4KB85"/>
<dbReference type="OrthoDB" id="95390at2759"/>
<evidence type="ECO:0000313" key="7">
    <source>
        <dbReference type="EMBL" id="EDW15789.2"/>
    </source>
</evidence>
<dbReference type="KEGG" id="dmo:Dmoj_GI10170"/>
<evidence type="ECO:0008006" key="9">
    <source>
        <dbReference type="Google" id="ProtNLM"/>
    </source>
</evidence>
<feature type="region of interest" description="Disordered" evidence="6">
    <location>
        <begin position="62"/>
        <end position="118"/>
    </location>
</feature>
<dbReference type="Proteomes" id="UP000009192">
    <property type="component" value="Unassembled WGS sequence"/>
</dbReference>
<dbReference type="HOGENOM" id="CLU_036306_2_0_1"/>
<dbReference type="PANTHER" id="PTHR14781">
    <property type="entry name" value="INTRAFLAGELLAR TRANSPORT PROTEIN 56"/>
    <property type="match status" value="1"/>
</dbReference>
<evidence type="ECO:0000256" key="6">
    <source>
        <dbReference type="SAM" id="MobiDB-lite"/>
    </source>
</evidence>
<evidence type="ECO:0000256" key="5">
    <source>
        <dbReference type="ARBA" id="ARBA00023273"/>
    </source>
</evidence>
<dbReference type="InterPro" id="IPR030511">
    <property type="entry name" value="TTC26"/>
</dbReference>
<proteinExistence type="inferred from homology"/>
<dbReference type="GO" id="GO:0097546">
    <property type="term" value="C:ciliary base"/>
    <property type="evidence" value="ECO:0007669"/>
    <property type="project" value="TreeGrafter"/>
</dbReference>
<evidence type="ECO:0000256" key="3">
    <source>
        <dbReference type="ARBA" id="ARBA00022737"/>
    </source>
</evidence>
<organism evidence="7 8">
    <name type="scientific">Drosophila mojavensis</name>
    <name type="common">Fruit fly</name>
    <dbReference type="NCBI Taxonomy" id="7230"/>
    <lineage>
        <taxon>Eukaryota</taxon>
        <taxon>Metazoa</taxon>
        <taxon>Ecdysozoa</taxon>
        <taxon>Arthropoda</taxon>
        <taxon>Hexapoda</taxon>
        <taxon>Insecta</taxon>
        <taxon>Pterygota</taxon>
        <taxon>Neoptera</taxon>
        <taxon>Endopterygota</taxon>
        <taxon>Diptera</taxon>
        <taxon>Brachycera</taxon>
        <taxon>Muscomorpha</taxon>
        <taxon>Ephydroidea</taxon>
        <taxon>Drosophilidae</taxon>
        <taxon>Drosophila</taxon>
    </lineage>
</organism>
<dbReference type="eggNOG" id="KOG3785">
    <property type="taxonomic scope" value="Eukaryota"/>
</dbReference>
<keyword evidence="5" id="KW-0966">Cell projection</keyword>
<dbReference type="GO" id="GO:0036064">
    <property type="term" value="C:ciliary basal body"/>
    <property type="evidence" value="ECO:0007669"/>
    <property type="project" value="TreeGrafter"/>
</dbReference>
<comment type="similarity">
    <text evidence="2">Belongs to the IFT56 family.</text>
</comment>
<sequence>MSHCHAFRVRISLVLDLLVLLVLLRPCVPLLMFICLTNNERHNEGATITVIATVTKRREDNTTENYKLGRRKTKSPTARERKKKEKMILSRGKTDSASSRHAASGGGMQQQQRKAPAPATLEDFIIRRDYTGARAFLEYANDEQDEGEETAQQNEQQQKLIDQWIAFCNFHLGDYQQALTQYQALRDPQLDLNIAVCMFYLGLYEEAQQLMEGTADTPLKQRLLFHLAHKLGDDQQWADLLDTLLSTPSVEQQLSLASMHYMRAHYQEAIDVYKRVLVDNKDYLAINVYLALCFYKLDYYDMSQEVLDVYLSQHADSTIAINLKACNRFRLFSGRVAEQVIKNIADNGTFGADLIRHNLVVFRNGEGALRVLPALLNIVPEARLNLAIYYLKQGDVQEAHALMKELQPTSPHEYILKGVVHAALGQQLGSKEHIKTAQQNLHLVGSSATECDTIPGRQSMASAFFLYEQFEEVLVYMNSIRSYFVNDDVFNYNFAQAKCATGYYKEAEELLVQISDMDIKNQHTYCMILSKCHIHCGHPELAWNIFITRDTNAEAFVLLQLIANECYKCEEFWVAAKAFDMLEKLDPSPENWEGKRGACAGVLYAMATKAQRGRPSGGISEVIGLLRESSNSQADSMIKTIRKHISTFK</sequence>
<dbReference type="AlphaFoldDB" id="B4KB85"/>
<feature type="compositionally biased region" description="Basic residues" evidence="6">
    <location>
        <begin position="68"/>
        <end position="85"/>
    </location>
</feature>
<dbReference type="EMBL" id="CH933806">
    <property type="protein sequence ID" value="EDW15789.2"/>
    <property type="molecule type" value="Genomic_DNA"/>
</dbReference>
<dbReference type="FunCoup" id="B4KB85">
    <property type="interactions" value="88"/>
</dbReference>
<keyword evidence="3" id="KW-0677">Repeat</keyword>
<keyword evidence="8" id="KW-1185">Reference proteome</keyword>
<keyword evidence="4" id="KW-0802">TPR repeat</keyword>
<gene>
    <name evidence="7" type="primary">Dmoj\GI10170</name>
    <name evidence="7" type="ORF">Dmoj_GI10170</name>
</gene>
<evidence type="ECO:0000313" key="8">
    <source>
        <dbReference type="Proteomes" id="UP000009192"/>
    </source>
</evidence>
<dbReference type="InterPro" id="IPR011990">
    <property type="entry name" value="TPR-like_helical_dom_sf"/>
</dbReference>
<protein>
    <recommendedName>
        <fullName evidence="9">Intraflagellar transport protein 56</fullName>
    </recommendedName>
</protein>
<dbReference type="GO" id="GO:0030992">
    <property type="term" value="C:intraciliary transport particle B"/>
    <property type="evidence" value="ECO:0007669"/>
    <property type="project" value="TreeGrafter"/>
</dbReference>
<accession>B4KB85</accession>
<name>B4KB85_DROMO</name>
<dbReference type="GO" id="GO:0035735">
    <property type="term" value="P:intraciliary transport involved in cilium assembly"/>
    <property type="evidence" value="ECO:0007669"/>
    <property type="project" value="TreeGrafter"/>
</dbReference>
<comment type="subcellular location">
    <subcellularLocation>
        <location evidence="1">Cell projection</location>
        <location evidence="1">Cilium</location>
    </subcellularLocation>
</comment>
<dbReference type="PANTHER" id="PTHR14781:SF0">
    <property type="entry name" value="INTRAFLAGELLAR TRANSPORT PROTEIN 56"/>
    <property type="match status" value="1"/>
</dbReference>
<dbReference type="GO" id="GO:0120170">
    <property type="term" value="F:intraciliary transport particle B binding"/>
    <property type="evidence" value="ECO:0007669"/>
    <property type="project" value="TreeGrafter"/>
</dbReference>
<evidence type="ECO:0000256" key="4">
    <source>
        <dbReference type="ARBA" id="ARBA00022803"/>
    </source>
</evidence>
<dbReference type="SUPFAM" id="SSF48452">
    <property type="entry name" value="TPR-like"/>
    <property type="match status" value="2"/>
</dbReference>
<dbReference type="FunFam" id="1.25.40.10:FF:000372">
    <property type="entry name" value="Tetratricopeptide repeat domain 26"/>
    <property type="match status" value="1"/>
</dbReference>